<keyword evidence="8 10" id="KW-0630">Potassium</keyword>
<dbReference type="InterPro" id="IPR027417">
    <property type="entry name" value="P-loop_NTPase"/>
</dbReference>
<feature type="binding site" evidence="10">
    <location>
        <begin position="230"/>
        <end position="235"/>
    </location>
    <ligand>
        <name>GTP</name>
        <dbReference type="ChEBI" id="CHEBI:37565"/>
    </ligand>
</feature>
<feature type="binding site" evidence="10">
    <location>
        <position position="251"/>
    </location>
    <ligand>
        <name>K(+)</name>
        <dbReference type="ChEBI" id="CHEBI:29103"/>
    </ligand>
</feature>
<feature type="binding site" evidence="10">
    <location>
        <begin position="249"/>
        <end position="255"/>
    </location>
    <ligand>
        <name>GTP</name>
        <dbReference type="ChEBI" id="CHEBI:37565"/>
    </ligand>
</feature>
<dbReference type="InterPro" id="IPR004520">
    <property type="entry name" value="GTPase_MnmE"/>
</dbReference>
<dbReference type="Pfam" id="PF01926">
    <property type="entry name" value="MMR_HSR1"/>
    <property type="match status" value="1"/>
</dbReference>
<dbReference type="AlphaFoldDB" id="A0A1M5YTN3"/>
<evidence type="ECO:0000313" key="14">
    <source>
        <dbReference type="Proteomes" id="UP000184389"/>
    </source>
</evidence>
<keyword evidence="6 10" id="KW-0378">Hydrolase</keyword>
<dbReference type="GO" id="GO:0030488">
    <property type="term" value="P:tRNA methylation"/>
    <property type="evidence" value="ECO:0007669"/>
    <property type="project" value="TreeGrafter"/>
</dbReference>
<keyword evidence="7 10" id="KW-0460">Magnesium</keyword>
<dbReference type="InterPro" id="IPR018948">
    <property type="entry name" value="GTP-bd_TrmE_N"/>
</dbReference>
<proteinExistence type="inferred from homology"/>
<dbReference type="HAMAP" id="MF_00379">
    <property type="entry name" value="GTPase_MnmE"/>
    <property type="match status" value="1"/>
</dbReference>
<comment type="subunit">
    <text evidence="10">Homodimer. Heterotetramer of two MnmE and two MnmG subunits.</text>
</comment>
<comment type="function">
    <text evidence="10">Exhibits a very high intrinsic GTPase hydrolysis rate. Involved in the addition of a carboxymethylaminomethyl (cmnm) group at the wobble position (U34) of certain tRNAs, forming tRNA-cmnm(5)s(2)U34.</text>
</comment>
<dbReference type="RefSeq" id="WP_268801917.1">
    <property type="nucleotide sequence ID" value="NZ_FQXR01000015.1"/>
</dbReference>
<keyword evidence="2 10" id="KW-0963">Cytoplasm</keyword>
<feature type="binding site" evidence="10">
    <location>
        <position position="230"/>
    </location>
    <ligand>
        <name>K(+)</name>
        <dbReference type="ChEBI" id="CHEBI:29103"/>
    </ligand>
</feature>
<feature type="binding site" evidence="10">
    <location>
        <position position="124"/>
    </location>
    <ligand>
        <name>(6S)-5-formyl-5,6,7,8-tetrahydrofolate</name>
        <dbReference type="ChEBI" id="CHEBI:57457"/>
    </ligand>
</feature>
<sequence length="458" mass="50998">MDTIAAISTAMGEAGIGIVRMSGKESLSIASSVFKGKTIENLKEAVNRRLTYGQIYDPEDETVVDEVLIVYMKKPQTYTREDIVEIYCHGGVIAVKKILEILLKNGARLAEPGEFTKRAFLNGRLDLSQAEAVIDLIKAKTDKSYSVSLNQLEGSLSIKVNEIRNILLNMLAHIEVSIDFPEEDVEEVTYDELLKDSQKVLEEIDKLLSTAERGKILREGLNTVILGKPNVGKSSLLNAILRENRAIVTDIPGTTRDIIEEYVNIEGIPLKIIDTAGIRDTEDLVEKLGVDRAKNVVEKADLIIAVFDASRSLTKEDEDIINIVKEKRSIVLLNKTDLPNEYDVEELSNYIPDKKIISTSIANGEGIEELEKTIVDMFYSGEVELSGEAIVTNMRHTDMLNRARKNIIDVISGIEMNVPLDCIEVDVKNCWNYLGEISGETVSEDILDKIFSEFCIGK</sequence>
<dbReference type="PROSITE" id="PS51709">
    <property type="entry name" value="G_TRME"/>
    <property type="match status" value="1"/>
</dbReference>
<keyword evidence="3 10" id="KW-0819">tRNA processing</keyword>
<dbReference type="Proteomes" id="UP000184389">
    <property type="component" value="Unassembled WGS sequence"/>
</dbReference>
<feature type="domain" description="TrmE-type G" evidence="12">
    <location>
        <begin position="220"/>
        <end position="379"/>
    </location>
</feature>
<organism evidence="13 14">
    <name type="scientific">Sporanaerobacter acetigenes DSM 13106</name>
    <dbReference type="NCBI Taxonomy" id="1123281"/>
    <lineage>
        <taxon>Bacteria</taxon>
        <taxon>Bacillati</taxon>
        <taxon>Bacillota</taxon>
        <taxon>Tissierellia</taxon>
        <taxon>Tissierellales</taxon>
        <taxon>Sporanaerobacteraceae</taxon>
        <taxon>Sporanaerobacter</taxon>
    </lineage>
</organism>
<dbReference type="SUPFAM" id="SSF52540">
    <property type="entry name" value="P-loop containing nucleoside triphosphate hydrolases"/>
    <property type="match status" value="1"/>
</dbReference>
<dbReference type="STRING" id="1123281.SAMN02745180_02449"/>
<keyword evidence="14" id="KW-1185">Reference proteome</keyword>
<evidence type="ECO:0000256" key="3">
    <source>
        <dbReference type="ARBA" id="ARBA00022694"/>
    </source>
</evidence>
<dbReference type="GO" id="GO:0003924">
    <property type="term" value="F:GTPase activity"/>
    <property type="evidence" value="ECO:0007669"/>
    <property type="project" value="UniProtKB-UniRule"/>
</dbReference>
<dbReference type="InterPro" id="IPR031168">
    <property type="entry name" value="G_TrmE"/>
</dbReference>
<feature type="binding site" evidence="10">
    <location>
        <position position="234"/>
    </location>
    <ligand>
        <name>Mg(2+)</name>
        <dbReference type="ChEBI" id="CHEBI:18420"/>
    </ligand>
</feature>
<dbReference type="InterPro" id="IPR025867">
    <property type="entry name" value="MnmE_helical"/>
</dbReference>
<keyword evidence="4 10" id="KW-0479">Metal-binding</keyword>
<dbReference type="InterPro" id="IPR005225">
    <property type="entry name" value="Small_GTP-bd"/>
</dbReference>
<feature type="binding site" evidence="10">
    <location>
        <position position="255"/>
    </location>
    <ligand>
        <name>Mg(2+)</name>
        <dbReference type="ChEBI" id="CHEBI:18420"/>
    </ligand>
</feature>
<dbReference type="SUPFAM" id="SSF116878">
    <property type="entry name" value="TrmE connector domain"/>
    <property type="match status" value="1"/>
</dbReference>
<evidence type="ECO:0000256" key="8">
    <source>
        <dbReference type="ARBA" id="ARBA00022958"/>
    </source>
</evidence>
<dbReference type="CDD" id="cd14858">
    <property type="entry name" value="TrmE_N"/>
    <property type="match status" value="1"/>
</dbReference>
<dbReference type="Pfam" id="PF10396">
    <property type="entry name" value="TrmE_N"/>
    <property type="match status" value="1"/>
</dbReference>
<keyword evidence="5 10" id="KW-0547">Nucleotide-binding</keyword>
<dbReference type="GO" id="GO:0005525">
    <property type="term" value="F:GTP binding"/>
    <property type="evidence" value="ECO:0007669"/>
    <property type="project" value="UniProtKB-UniRule"/>
</dbReference>
<dbReference type="NCBIfam" id="TIGR00450">
    <property type="entry name" value="mnmE_trmE_thdF"/>
    <property type="match status" value="1"/>
</dbReference>
<evidence type="ECO:0000256" key="5">
    <source>
        <dbReference type="ARBA" id="ARBA00022741"/>
    </source>
</evidence>
<feature type="binding site" evidence="10">
    <location>
        <position position="458"/>
    </location>
    <ligand>
        <name>(6S)-5-formyl-5,6,7,8-tetrahydrofolate</name>
        <dbReference type="ChEBI" id="CHEBI:57457"/>
    </ligand>
</feature>
<dbReference type="Gene3D" id="3.40.50.300">
    <property type="entry name" value="P-loop containing nucleotide triphosphate hydrolases"/>
    <property type="match status" value="1"/>
</dbReference>
<dbReference type="PANTHER" id="PTHR42714">
    <property type="entry name" value="TRNA MODIFICATION GTPASE GTPBP3"/>
    <property type="match status" value="1"/>
</dbReference>
<evidence type="ECO:0000256" key="6">
    <source>
        <dbReference type="ARBA" id="ARBA00022801"/>
    </source>
</evidence>
<gene>
    <name evidence="10" type="primary">mnmE</name>
    <name evidence="10" type="synonym">trmE</name>
    <name evidence="13" type="ORF">SAMN02745180_02449</name>
</gene>
<evidence type="ECO:0000256" key="4">
    <source>
        <dbReference type="ARBA" id="ARBA00022723"/>
    </source>
</evidence>
<evidence type="ECO:0000259" key="12">
    <source>
        <dbReference type="PROSITE" id="PS51709"/>
    </source>
</evidence>
<comment type="subcellular location">
    <subcellularLocation>
        <location evidence="10">Cytoplasm</location>
    </subcellularLocation>
</comment>
<comment type="similarity">
    <text evidence="1 10 11">Belongs to the TRAFAC class TrmE-Era-EngA-EngB-Septin-like GTPase superfamily. TrmE GTPase family.</text>
</comment>
<dbReference type="FunFam" id="3.40.50.300:FF:000494">
    <property type="entry name" value="tRNA modification GTPase MnmE"/>
    <property type="match status" value="1"/>
</dbReference>
<comment type="cofactor">
    <cofactor evidence="10">
        <name>K(+)</name>
        <dbReference type="ChEBI" id="CHEBI:29103"/>
    </cofactor>
    <text evidence="10">Binds 1 potassium ion per subunit.</text>
</comment>
<dbReference type="GO" id="GO:0042802">
    <property type="term" value="F:identical protein binding"/>
    <property type="evidence" value="ECO:0007669"/>
    <property type="project" value="UniProtKB-ARBA"/>
</dbReference>
<feature type="binding site" evidence="10">
    <location>
        <position position="85"/>
    </location>
    <ligand>
        <name>(6S)-5-formyl-5,6,7,8-tetrahydrofolate</name>
        <dbReference type="ChEBI" id="CHEBI:57457"/>
    </ligand>
</feature>
<dbReference type="InterPro" id="IPR027266">
    <property type="entry name" value="TrmE/GcvT-like"/>
</dbReference>
<dbReference type="GO" id="GO:0002098">
    <property type="term" value="P:tRNA wobble uridine modification"/>
    <property type="evidence" value="ECO:0007669"/>
    <property type="project" value="TreeGrafter"/>
</dbReference>
<protein>
    <recommendedName>
        <fullName evidence="10">tRNA modification GTPase MnmE</fullName>
        <ecNumber evidence="10">3.6.-.-</ecNumber>
    </recommendedName>
</protein>
<dbReference type="InterPro" id="IPR006073">
    <property type="entry name" value="GTP-bd"/>
</dbReference>
<dbReference type="CDD" id="cd04164">
    <property type="entry name" value="trmE"/>
    <property type="match status" value="1"/>
</dbReference>
<name>A0A1M5YTN3_9FIRM</name>
<reference evidence="13 14" key="1">
    <citation type="submission" date="2016-11" db="EMBL/GenBank/DDBJ databases">
        <authorList>
            <person name="Jaros S."/>
            <person name="Januszkiewicz K."/>
            <person name="Wedrychowicz H."/>
        </authorList>
    </citation>
    <scope>NUCLEOTIDE SEQUENCE [LARGE SCALE GENOMIC DNA]</scope>
    <source>
        <strain evidence="13 14">DSM 13106</strain>
    </source>
</reference>
<evidence type="ECO:0000256" key="10">
    <source>
        <dbReference type="HAMAP-Rule" id="MF_00379"/>
    </source>
</evidence>
<dbReference type="EMBL" id="FQXR01000015">
    <property type="protein sequence ID" value="SHI15432.1"/>
    <property type="molecule type" value="Genomic_DNA"/>
</dbReference>
<dbReference type="NCBIfam" id="NF003661">
    <property type="entry name" value="PRK05291.1-3"/>
    <property type="match status" value="1"/>
</dbReference>
<evidence type="ECO:0000256" key="7">
    <source>
        <dbReference type="ARBA" id="ARBA00022842"/>
    </source>
</evidence>
<dbReference type="GO" id="GO:0046872">
    <property type="term" value="F:metal ion binding"/>
    <property type="evidence" value="ECO:0007669"/>
    <property type="project" value="UniProtKB-KW"/>
</dbReference>
<feature type="binding site" evidence="10">
    <location>
        <begin position="274"/>
        <end position="277"/>
    </location>
    <ligand>
        <name>GTP</name>
        <dbReference type="ChEBI" id="CHEBI:37565"/>
    </ligand>
</feature>
<dbReference type="Gene3D" id="1.20.120.430">
    <property type="entry name" value="tRNA modification GTPase MnmE domain 2"/>
    <property type="match status" value="1"/>
</dbReference>
<feature type="binding site" evidence="10">
    <location>
        <position position="20"/>
    </location>
    <ligand>
        <name>(6S)-5-formyl-5,6,7,8-tetrahydrofolate</name>
        <dbReference type="ChEBI" id="CHEBI:57457"/>
    </ligand>
</feature>
<dbReference type="Gene3D" id="3.30.1360.120">
    <property type="entry name" value="Probable tRNA modification gtpase trme, domain 1"/>
    <property type="match status" value="1"/>
</dbReference>
<evidence type="ECO:0000313" key="13">
    <source>
        <dbReference type="EMBL" id="SHI15432.1"/>
    </source>
</evidence>
<dbReference type="PANTHER" id="PTHR42714:SF2">
    <property type="entry name" value="TRNA MODIFICATION GTPASE GTPBP3, MITOCHONDRIAL"/>
    <property type="match status" value="1"/>
</dbReference>
<evidence type="ECO:0000256" key="9">
    <source>
        <dbReference type="ARBA" id="ARBA00023134"/>
    </source>
</evidence>
<dbReference type="FunFam" id="3.30.1360.120:FF:000003">
    <property type="entry name" value="tRNA modification GTPase MnmE"/>
    <property type="match status" value="1"/>
</dbReference>
<dbReference type="Pfam" id="PF12631">
    <property type="entry name" value="MnmE_helical"/>
    <property type="match status" value="1"/>
</dbReference>
<evidence type="ECO:0000256" key="11">
    <source>
        <dbReference type="RuleBase" id="RU003313"/>
    </source>
</evidence>
<accession>A0A1M5YTN3</accession>
<feature type="binding site" evidence="10">
    <location>
        <position position="254"/>
    </location>
    <ligand>
        <name>K(+)</name>
        <dbReference type="ChEBI" id="CHEBI:29103"/>
    </ligand>
</feature>
<dbReference type="EC" id="3.6.-.-" evidence="10"/>
<evidence type="ECO:0000256" key="2">
    <source>
        <dbReference type="ARBA" id="ARBA00022490"/>
    </source>
</evidence>
<feature type="binding site" evidence="10">
    <location>
        <position position="249"/>
    </location>
    <ligand>
        <name>K(+)</name>
        <dbReference type="ChEBI" id="CHEBI:29103"/>
    </ligand>
</feature>
<dbReference type="InterPro" id="IPR027368">
    <property type="entry name" value="MnmE_dom2"/>
</dbReference>
<dbReference type="GO" id="GO:0005829">
    <property type="term" value="C:cytosol"/>
    <property type="evidence" value="ECO:0007669"/>
    <property type="project" value="TreeGrafter"/>
</dbReference>
<evidence type="ECO:0000256" key="1">
    <source>
        <dbReference type="ARBA" id="ARBA00011043"/>
    </source>
</evidence>
<comment type="caution">
    <text evidence="10">Lacks conserved residue(s) required for the propagation of feature annotation.</text>
</comment>
<keyword evidence="9 10" id="KW-0342">GTP-binding</keyword>
<dbReference type="NCBIfam" id="TIGR00231">
    <property type="entry name" value="small_GTP"/>
    <property type="match status" value="1"/>
</dbReference>